<dbReference type="STRING" id="102285.A0A0R3TLG0"/>
<organism evidence="4">
    <name type="scientific">Rodentolepis nana</name>
    <name type="common">Dwarf tapeworm</name>
    <name type="synonym">Hymenolepis nana</name>
    <dbReference type="NCBI Taxonomy" id="102285"/>
    <lineage>
        <taxon>Eukaryota</taxon>
        <taxon>Metazoa</taxon>
        <taxon>Spiralia</taxon>
        <taxon>Lophotrochozoa</taxon>
        <taxon>Platyhelminthes</taxon>
        <taxon>Cestoda</taxon>
        <taxon>Eucestoda</taxon>
        <taxon>Cyclophyllidea</taxon>
        <taxon>Hymenolepididae</taxon>
        <taxon>Rodentolepis</taxon>
    </lineage>
</organism>
<feature type="compositionally biased region" description="Polar residues" evidence="1">
    <location>
        <begin position="173"/>
        <end position="184"/>
    </location>
</feature>
<proteinExistence type="predicted"/>
<feature type="region of interest" description="Disordered" evidence="1">
    <location>
        <begin position="1"/>
        <end position="22"/>
    </location>
</feature>
<accession>A0A0R3TLG0</accession>
<dbReference type="Proteomes" id="UP000278807">
    <property type="component" value="Unassembled WGS sequence"/>
</dbReference>
<keyword evidence="3" id="KW-1185">Reference proteome</keyword>
<sequence>MVIAASLPRVDPNRMSEMSSSRNVNDLQRLVNDQQERLNAIANQMENVVQIVETIRREQREQADDVAGQLRDFGRQLSEIKSAQLNNQASVAKGMKSMTERIYSIMVELDELKKAREGDVVDLSRMKKVVKDIDTRTMLSGISLNGNGEDNNGQPGDVKVKIDGRDFCEPYPSSRSSKPPTGHR</sequence>
<name>A0A0R3TLG0_RODNA</name>
<gene>
    <name evidence="2" type="ORF">HNAJ_LOCUS8076</name>
</gene>
<feature type="compositionally biased region" description="Basic and acidic residues" evidence="1">
    <location>
        <begin position="158"/>
        <end position="168"/>
    </location>
</feature>
<evidence type="ECO:0000313" key="4">
    <source>
        <dbReference type="WBParaSite" id="HNAJ_0000808001-mRNA-1"/>
    </source>
</evidence>
<dbReference type="EMBL" id="UZAE01012189">
    <property type="protein sequence ID" value="VDO03936.1"/>
    <property type="molecule type" value="Genomic_DNA"/>
</dbReference>
<evidence type="ECO:0000256" key="1">
    <source>
        <dbReference type="SAM" id="MobiDB-lite"/>
    </source>
</evidence>
<feature type="compositionally biased region" description="Polar residues" evidence="1">
    <location>
        <begin position="141"/>
        <end position="154"/>
    </location>
</feature>
<evidence type="ECO:0000313" key="3">
    <source>
        <dbReference type="Proteomes" id="UP000278807"/>
    </source>
</evidence>
<protein>
    <submittedName>
        <fullName evidence="4">t-SNARE coiled-coil homology domain-containing protein</fullName>
    </submittedName>
</protein>
<reference evidence="4" key="1">
    <citation type="submission" date="2017-02" db="UniProtKB">
        <authorList>
            <consortium name="WormBaseParasite"/>
        </authorList>
    </citation>
    <scope>IDENTIFICATION</scope>
</reference>
<dbReference type="OrthoDB" id="6288509at2759"/>
<dbReference type="WBParaSite" id="HNAJ_0000808001-mRNA-1">
    <property type="protein sequence ID" value="HNAJ_0000808001-mRNA-1"/>
    <property type="gene ID" value="HNAJ_0000808001"/>
</dbReference>
<feature type="region of interest" description="Disordered" evidence="1">
    <location>
        <begin position="141"/>
        <end position="184"/>
    </location>
</feature>
<reference evidence="2 3" key="2">
    <citation type="submission" date="2018-11" db="EMBL/GenBank/DDBJ databases">
        <authorList>
            <consortium name="Pathogen Informatics"/>
        </authorList>
    </citation>
    <scope>NUCLEOTIDE SEQUENCE [LARGE SCALE GENOMIC DNA]</scope>
</reference>
<evidence type="ECO:0000313" key="2">
    <source>
        <dbReference type="EMBL" id="VDO03936.1"/>
    </source>
</evidence>
<dbReference type="AlphaFoldDB" id="A0A0R3TLG0"/>